<dbReference type="InterPro" id="IPR014001">
    <property type="entry name" value="Helicase_ATP-bd"/>
</dbReference>
<reference evidence="7" key="2">
    <citation type="journal article" date="2022" name="Nat. Microbiol.">
        <title>A closed Candidatus Odinarchaeum chromosome exposes Asgard archaeal viruses.</title>
        <authorList>
            <person name="Tamarit D."/>
            <person name="Caceres E.F."/>
            <person name="Krupovic M."/>
            <person name="Nijland R."/>
            <person name="Eme L."/>
            <person name="Robinson N.P."/>
            <person name="Ettema T.J.G."/>
        </authorList>
    </citation>
    <scope>NUCLEOTIDE SEQUENCE</scope>
    <source>
        <strain evidence="7">LCB_4</strain>
    </source>
</reference>
<keyword evidence="1" id="KW-0547">Nucleotide-binding</keyword>
<dbReference type="Pfam" id="PF02732">
    <property type="entry name" value="ERCC4"/>
    <property type="match status" value="1"/>
</dbReference>
<sequence length="753" mass="85469">MSNTNIYLDHPLIKKQTIERRLYQETILASASDKNTLVILPTGLGKTLIAALLAAHRLSKHPNSKCIFLAPTRPLVMQHYNTFKSVMNIPESELIVLTGEITPSERCELWKKGIIFFTTPQILENDLLFKRTTITDVSLIIFDEAHRSVGDYPYPTIAKTYMENAKNPLILALTASPGSSVDKINEVCRNLYISNIEVRDENSSDVKPYIVSTNISWVKLELPEEMLNIKKELETLLKNNHDFLAKNNFISVNSKKFTSKKTLLELQAKLRQLIDKHESNPLLLAASSIAAESVRLSHALELIETQGLAVLNKYFDKLEKEGSRSGSARAVKTLLSNPVIRKLRADVQKLLAEGLIHPKFHYIVKEVSEWLSYHHKSRVIVFCQYRELAMLLAETLNKHPNIKAKRFIGQATREGDKGISQREQLQILEEFKEGSVNVLVATSVAEEGLDISECELVVFYDFSPSVIRYIQRKGRTGRRTPGNVLILLTKGTRDENYYWIVTNKQKNLRRIVKNITPLSLEVQSSQPTLENYLKNNIPENSFKLVVDNRELSSPIPRLLAEMGVVIIPEELAAGDYVVSEDVAIERKTAADFLQSLIDKRLFEQIIKLKEAYEKPIIIIEGESLYGLRNIHQNAIRGALASIVVDYNLPILWSKEAEETAKLIYAVINRCQSLREPSFSLKKGKLPSNISEIQERLISSLPQVNHVLARRLLQTFKKPINIFNSSEEDLKKVSGIGDKKVKLIKEVLNTDYEE</sequence>
<proteinExistence type="predicted"/>
<evidence type="ECO:0000259" key="5">
    <source>
        <dbReference type="PROSITE" id="PS51192"/>
    </source>
</evidence>
<dbReference type="Pfam" id="PF00270">
    <property type="entry name" value="DEAD"/>
    <property type="match status" value="1"/>
</dbReference>
<dbReference type="PROSITE" id="PS51194">
    <property type="entry name" value="HELICASE_CTER"/>
    <property type="match status" value="1"/>
</dbReference>
<dbReference type="SUPFAM" id="SSF52980">
    <property type="entry name" value="Restriction endonuclease-like"/>
    <property type="match status" value="1"/>
</dbReference>
<evidence type="ECO:0000313" key="7">
    <source>
        <dbReference type="EMBL" id="WEU41003.1"/>
    </source>
</evidence>
<dbReference type="Gene3D" id="3.40.50.10130">
    <property type="match status" value="1"/>
</dbReference>
<dbReference type="Gene3D" id="1.20.1320.20">
    <property type="entry name" value="hef helicase domain"/>
    <property type="match status" value="1"/>
</dbReference>
<gene>
    <name evidence="7" type="ORF">OdinLCB4_003635</name>
</gene>
<dbReference type="EMBL" id="CP091871">
    <property type="protein sequence ID" value="WEU41003.1"/>
    <property type="molecule type" value="Genomic_DNA"/>
</dbReference>
<dbReference type="Pfam" id="PF21210">
    <property type="entry name" value="RNA_helicase_helical"/>
    <property type="match status" value="1"/>
</dbReference>
<dbReference type="NCBIfam" id="NF010337">
    <property type="entry name" value="PRK13766.1"/>
    <property type="match status" value="1"/>
</dbReference>
<dbReference type="InterPro" id="IPR006166">
    <property type="entry name" value="ERCC4_domain"/>
</dbReference>
<feature type="domain" description="Helicase ATP-binding" evidence="5">
    <location>
        <begin position="27"/>
        <end position="195"/>
    </location>
</feature>
<dbReference type="PANTHER" id="PTHR14025">
    <property type="entry name" value="FANCONI ANEMIA GROUP M FANCM FAMILY MEMBER"/>
    <property type="match status" value="1"/>
</dbReference>
<feature type="domain" description="Helicase C-terminal" evidence="6">
    <location>
        <begin position="366"/>
        <end position="533"/>
    </location>
</feature>
<dbReference type="GO" id="GO:0140097">
    <property type="term" value="F:catalytic activity, acting on DNA"/>
    <property type="evidence" value="ECO:0007669"/>
    <property type="project" value="UniProtKB-ARBA"/>
</dbReference>
<dbReference type="SMART" id="SM00487">
    <property type="entry name" value="DEXDc"/>
    <property type="match status" value="1"/>
</dbReference>
<dbReference type="PROSITE" id="PS51192">
    <property type="entry name" value="HELICASE_ATP_BIND_1"/>
    <property type="match status" value="1"/>
</dbReference>
<evidence type="ECO:0000313" key="8">
    <source>
        <dbReference type="Proteomes" id="UP000186851"/>
    </source>
</evidence>
<dbReference type="CDD" id="cd12089">
    <property type="entry name" value="Hef_ID"/>
    <property type="match status" value="1"/>
</dbReference>
<dbReference type="Proteomes" id="UP000186851">
    <property type="component" value="Chromosome"/>
</dbReference>
<dbReference type="GO" id="GO:0003677">
    <property type="term" value="F:DNA binding"/>
    <property type="evidence" value="ECO:0007669"/>
    <property type="project" value="InterPro"/>
</dbReference>
<dbReference type="GO" id="GO:0016787">
    <property type="term" value="F:hydrolase activity"/>
    <property type="evidence" value="ECO:0007669"/>
    <property type="project" value="UniProtKB-KW"/>
</dbReference>
<dbReference type="GO" id="GO:0006259">
    <property type="term" value="P:DNA metabolic process"/>
    <property type="evidence" value="ECO:0007669"/>
    <property type="project" value="UniProtKB-ARBA"/>
</dbReference>
<dbReference type="PANTHER" id="PTHR14025:SF20">
    <property type="entry name" value="FANCONI ANEMIA GROUP M PROTEIN"/>
    <property type="match status" value="1"/>
</dbReference>
<name>A0AAF0IBR0_ODILC</name>
<evidence type="ECO:0000256" key="4">
    <source>
        <dbReference type="ARBA" id="ARBA00022840"/>
    </source>
</evidence>
<keyword evidence="4" id="KW-0067">ATP-binding</keyword>
<dbReference type="GO" id="GO:0004518">
    <property type="term" value="F:nuclease activity"/>
    <property type="evidence" value="ECO:0007669"/>
    <property type="project" value="InterPro"/>
</dbReference>
<dbReference type="Pfam" id="PF14520">
    <property type="entry name" value="HHH_5"/>
    <property type="match status" value="1"/>
</dbReference>
<dbReference type="GO" id="GO:0005524">
    <property type="term" value="F:ATP binding"/>
    <property type="evidence" value="ECO:0007669"/>
    <property type="project" value="UniProtKB-KW"/>
</dbReference>
<dbReference type="SMART" id="SM00490">
    <property type="entry name" value="HELICc"/>
    <property type="match status" value="1"/>
</dbReference>
<dbReference type="InterPro" id="IPR011335">
    <property type="entry name" value="Restrct_endonuc-II-like"/>
</dbReference>
<dbReference type="Gene3D" id="1.10.150.20">
    <property type="entry name" value="5' to 3' exonuclease, C-terminal subdomain"/>
    <property type="match status" value="1"/>
</dbReference>
<dbReference type="InterPro" id="IPR001650">
    <property type="entry name" value="Helicase_C-like"/>
</dbReference>
<dbReference type="InterPro" id="IPR027417">
    <property type="entry name" value="P-loop_NTPase"/>
</dbReference>
<dbReference type="InterPro" id="IPR010994">
    <property type="entry name" value="RuvA_2-like"/>
</dbReference>
<dbReference type="InterPro" id="IPR041755">
    <property type="entry name" value="Hef_ID"/>
</dbReference>
<evidence type="ECO:0000259" key="6">
    <source>
        <dbReference type="PROSITE" id="PS51194"/>
    </source>
</evidence>
<dbReference type="CDD" id="cd20075">
    <property type="entry name" value="XPF_nuclease_XPF_arch"/>
    <property type="match status" value="1"/>
</dbReference>
<keyword evidence="2" id="KW-0378">Hydrolase</keyword>
<evidence type="ECO:0000256" key="2">
    <source>
        <dbReference type="ARBA" id="ARBA00022801"/>
    </source>
</evidence>
<dbReference type="SUPFAM" id="SSF52540">
    <property type="entry name" value="P-loop containing nucleoside triphosphate hydrolases"/>
    <property type="match status" value="1"/>
</dbReference>
<reference evidence="7" key="1">
    <citation type="journal article" date="2017" name="Nature">
        <title>Asgard archaea illuminate the origin of eukaryotic cellular complexity.</title>
        <authorList>
            <person name="Zaremba-Niedzwiedzka K."/>
            <person name="Caceres E.F."/>
            <person name="Saw J.H."/>
            <person name="Backstrom D."/>
            <person name="Juzokaite L."/>
            <person name="Vancaester E."/>
            <person name="Seitz K.W."/>
            <person name="Anantharaman K."/>
            <person name="Starnawski P."/>
            <person name="Kjeldsen K.U."/>
            <person name="Scott M.B."/>
            <person name="Nunoura T."/>
            <person name="Banfield J.F."/>
            <person name="Schramm A."/>
            <person name="Baker B.J."/>
            <person name="Spang A."/>
            <person name="Ettema T.J.G."/>
        </authorList>
    </citation>
    <scope>NUCLEOTIDE SEQUENCE</scope>
    <source>
        <strain evidence="7">LCB_4</strain>
    </source>
</reference>
<dbReference type="InterPro" id="IPR011545">
    <property type="entry name" value="DEAD/DEAH_box_helicase_dom"/>
</dbReference>
<dbReference type="Gene3D" id="3.40.50.300">
    <property type="entry name" value="P-loop containing nucleotide triphosphate hydrolases"/>
    <property type="match status" value="2"/>
</dbReference>
<keyword evidence="3 7" id="KW-0347">Helicase</keyword>
<organism evidence="7 8">
    <name type="scientific">Odinarchaeota yellowstonii (strain LCB_4)</name>
    <dbReference type="NCBI Taxonomy" id="1841599"/>
    <lineage>
        <taxon>Archaea</taxon>
        <taxon>Promethearchaeati</taxon>
        <taxon>Candidatus Odinarchaeota</taxon>
        <taxon>Candidatus Odinarchaeia</taxon>
        <taxon>Candidatus Odinarchaeales</taxon>
        <taxon>Candidatus Odinarchaeaceae</taxon>
        <taxon>Candidatus Odinarchaeum</taxon>
    </lineage>
</organism>
<evidence type="ECO:0000256" key="1">
    <source>
        <dbReference type="ARBA" id="ARBA00022741"/>
    </source>
</evidence>
<dbReference type="KEGG" id="oyw:OdinLCB4_003635"/>
<dbReference type="Pfam" id="PF00271">
    <property type="entry name" value="Helicase_C"/>
    <property type="match status" value="1"/>
</dbReference>
<dbReference type="SMART" id="SM00891">
    <property type="entry name" value="ERCC4"/>
    <property type="match status" value="1"/>
</dbReference>
<evidence type="ECO:0000256" key="3">
    <source>
        <dbReference type="ARBA" id="ARBA00022806"/>
    </source>
</evidence>
<protein>
    <submittedName>
        <fullName evidence="7">DEAD/DEAH box helicase</fullName>
    </submittedName>
</protein>
<accession>A0AAF0IBR0</accession>
<dbReference type="GO" id="GO:0004386">
    <property type="term" value="F:helicase activity"/>
    <property type="evidence" value="ECO:0007669"/>
    <property type="project" value="UniProtKB-KW"/>
</dbReference>
<dbReference type="AlphaFoldDB" id="A0AAF0IBR0"/>
<dbReference type="SUPFAM" id="SSF47781">
    <property type="entry name" value="RuvA domain 2-like"/>
    <property type="match status" value="1"/>
</dbReference>